<proteinExistence type="predicted"/>
<dbReference type="EMBL" id="AGWX01000005">
    <property type="protein sequence ID" value="EKS34187.1"/>
    <property type="molecule type" value="Genomic_DNA"/>
</dbReference>
<dbReference type="Proteomes" id="UP000001096">
    <property type="component" value="Unassembled WGS sequence"/>
</dbReference>
<comment type="caution">
    <text evidence="2">The sequence shown here is derived from an EMBL/GenBank/DDBJ whole genome shotgun (WGS) entry which is preliminary data.</text>
</comment>
<dbReference type="NCBIfam" id="NF009232">
    <property type="entry name" value="PRK12582.1"/>
    <property type="match status" value="1"/>
</dbReference>
<dbReference type="Gene3D" id="3.40.50.12780">
    <property type="entry name" value="N-terminal domain of ligase-like"/>
    <property type="match status" value="1"/>
</dbReference>
<dbReference type="GO" id="GO:0016405">
    <property type="term" value="F:CoA-ligase activity"/>
    <property type="evidence" value="ECO:0007669"/>
    <property type="project" value="TreeGrafter"/>
</dbReference>
<gene>
    <name evidence="2" type="ORF">HMPREF9695_04097</name>
</gene>
<dbReference type="PROSITE" id="PS00455">
    <property type="entry name" value="AMP_BINDING"/>
    <property type="match status" value="1"/>
</dbReference>
<dbReference type="PANTHER" id="PTHR24096:SF420">
    <property type="entry name" value="LONG-CHAIN-FATTY-ACID--COA LIGASE-RELATED"/>
    <property type="match status" value="1"/>
</dbReference>
<dbReference type="CDD" id="cd05921">
    <property type="entry name" value="FCS"/>
    <property type="match status" value="1"/>
</dbReference>
<dbReference type="SUPFAM" id="SSF56801">
    <property type="entry name" value="Acetyl-CoA synthetase-like"/>
    <property type="match status" value="1"/>
</dbReference>
<keyword evidence="3" id="KW-1185">Reference proteome</keyword>
<dbReference type="InterPro" id="IPR020845">
    <property type="entry name" value="AMP-binding_CS"/>
</dbReference>
<accession>K8NV42</accession>
<dbReference type="Pfam" id="PF23562">
    <property type="entry name" value="AMP-binding_C_3"/>
    <property type="match status" value="1"/>
</dbReference>
<dbReference type="RefSeq" id="WP_006022796.1">
    <property type="nucleotide sequence ID" value="NZ_KB375284.1"/>
</dbReference>
<sequence>MSASVTSSLAGTSADTVPSKPAFRKIDWLPRDIAVERRDDGVIVLKSRFPLDPYEPYIPASVAKWAAARPDHIWLAQRRGPERQWHKVSYGEAKRTIDALTQALLDMKLPAGRPVAILSGNSIEHALMTQAAMQARIPAAPVSPAYSLMSQDHAKLKYLFGLVKPAVVMVQDGPTFEKALAALDLDGITVIHVDRAPASIKSVAYADLAATPVTSAVDESIAQITPDTVGKLLFTSGSTGMPKAVINTQKMMCANARMMMQVRPRPEDAPDGVYLDWMPWNHTMGGNALFNVALTEGGTLYIDDGRPVPGQFEETLRNLREISPTYYANVPAGYAALAAVMEKDDALCRSFFRNLGLLAYGGARLPDDLYDRFQTLAVRTTGERFVFYTGWGSTETAPTSTGTYWDTERVGLIGLPFPGVELKMVPCGAQYELRLRGVNVTPGYYGQPELTQKAFDEEGFYCIGDAGVFVDPQDPAQGLIFSGRVVEDFKLTTGTFVLVGALRTDAIAAATPVVQDALVAGQDRPFIGLLAWPNLDSCRRLIEDMNASMDTVVNHPKVRAHMRDGLLAHNQACNNTSSRRIVRAMLMAEPPSIDGNELTDKGYINQRAGLERRAALVEQLYADQPGPDVIMLDR</sequence>
<feature type="domain" description="AMP-dependent synthetase/ligase" evidence="1">
    <location>
        <begin position="63"/>
        <end position="445"/>
    </location>
</feature>
<dbReference type="PATRIC" id="fig|883078.3.peg.4234"/>
<evidence type="ECO:0000313" key="2">
    <source>
        <dbReference type="EMBL" id="EKS34187.1"/>
    </source>
</evidence>
<evidence type="ECO:0000313" key="3">
    <source>
        <dbReference type="Proteomes" id="UP000001096"/>
    </source>
</evidence>
<reference evidence="2 3" key="1">
    <citation type="submission" date="2012-04" db="EMBL/GenBank/DDBJ databases">
        <title>The Genome Sequence of Afipia broomeae ATCC 49717.</title>
        <authorList>
            <consortium name="The Broad Institute Genome Sequencing Platform"/>
            <person name="Earl A."/>
            <person name="Ward D."/>
            <person name="Feldgarden M."/>
            <person name="Gevers D."/>
            <person name="Huys G."/>
            <person name="Walker B."/>
            <person name="Young S.K."/>
            <person name="Zeng Q."/>
            <person name="Gargeya S."/>
            <person name="Fitzgerald M."/>
            <person name="Haas B."/>
            <person name="Abouelleil A."/>
            <person name="Alvarado L."/>
            <person name="Arachchi H.M."/>
            <person name="Berlin A."/>
            <person name="Chapman S.B."/>
            <person name="Goldberg J."/>
            <person name="Griggs A."/>
            <person name="Gujja S."/>
            <person name="Hansen M."/>
            <person name="Howarth C."/>
            <person name="Imamovic A."/>
            <person name="Larimer J."/>
            <person name="McCowen C."/>
            <person name="Montmayeur A."/>
            <person name="Murphy C."/>
            <person name="Neiman D."/>
            <person name="Pearson M."/>
            <person name="Priest M."/>
            <person name="Roberts A."/>
            <person name="Saif S."/>
            <person name="Shea T."/>
            <person name="Sisk P."/>
            <person name="Sykes S."/>
            <person name="Wortman J."/>
            <person name="Nusbaum C."/>
            <person name="Birren B."/>
        </authorList>
    </citation>
    <scope>NUCLEOTIDE SEQUENCE [LARGE SCALE GENOMIC DNA]</scope>
    <source>
        <strain evidence="2 3">ATCC 49717</strain>
    </source>
</reference>
<dbReference type="HOGENOM" id="CLU_462235_0_0_5"/>
<dbReference type="InterPro" id="IPR000873">
    <property type="entry name" value="AMP-dep_synth/lig_dom"/>
</dbReference>
<dbReference type="InterPro" id="IPR042099">
    <property type="entry name" value="ANL_N_sf"/>
</dbReference>
<dbReference type="PANTHER" id="PTHR24096">
    <property type="entry name" value="LONG-CHAIN-FATTY-ACID--COA LIGASE"/>
    <property type="match status" value="1"/>
</dbReference>
<dbReference type="eggNOG" id="COG0318">
    <property type="taxonomic scope" value="Bacteria"/>
</dbReference>
<name>K8NV42_9BRAD</name>
<organism evidence="2 3">
    <name type="scientific">Afipia broomeae ATCC 49717</name>
    <dbReference type="NCBI Taxonomy" id="883078"/>
    <lineage>
        <taxon>Bacteria</taxon>
        <taxon>Pseudomonadati</taxon>
        <taxon>Pseudomonadota</taxon>
        <taxon>Alphaproteobacteria</taxon>
        <taxon>Hyphomicrobiales</taxon>
        <taxon>Nitrobacteraceae</taxon>
        <taxon>Afipia</taxon>
    </lineage>
</organism>
<dbReference type="AlphaFoldDB" id="K8NV42"/>
<evidence type="ECO:0000259" key="1">
    <source>
        <dbReference type="Pfam" id="PF00501"/>
    </source>
</evidence>
<protein>
    <recommendedName>
        <fullName evidence="1">AMP-dependent synthetase/ligase domain-containing protein</fullName>
    </recommendedName>
</protein>
<dbReference type="Pfam" id="PF00501">
    <property type="entry name" value="AMP-binding"/>
    <property type="match status" value="1"/>
</dbReference>